<protein>
    <submittedName>
        <fullName evidence="2">Uncharacterized protein</fullName>
    </submittedName>
</protein>
<dbReference type="PROSITE" id="PS50082">
    <property type="entry name" value="WD_REPEATS_2"/>
    <property type="match status" value="1"/>
</dbReference>
<dbReference type="SMART" id="SM00320">
    <property type="entry name" value="WD40"/>
    <property type="match status" value="5"/>
</dbReference>
<keyword evidence="3" id="KW-1185">Reference proteome</keyword>
<keyword evidence="1" id="KW-0853">WD repeat</keyword>
<accession>A0A813YD64</accession>
<reference evidence="2" key="1">
    <citation type="submission" date="2021-02" db="EMBL/GenBank/DDBJ databases">
        <authorList>
            <person name="Nowell W R."/>
        </authorList>
    </citation>
    <scope>NUCLEOTIDE SEQUENCE</scope>
    <source>
        <strain evidence="2">Ploen Becks lab</strain>
    </source>
</reference>
<comment type="caution">
    <text evidence="2">The sequence shown here is derived from an EMBL/GenBank/DDBJ whole genome shotgun (WGS) entry which is preliminary data.</text>
</comment>
<dbReference type="EMBL" id="CAJNOC010001668">
    <property type="protein sequence ID" value="CAF0882476.1"/>
    <property type="molecule type" value="Genomic_DNA"/>
</dbReference>
<dbReference type="InterPro" id="IPR015943">
    <property type="entry name" value="WD40/YVTN_repeat-like_dom_sf"/>
</dbReference>
<dbReference type="AlphaFoldDB" id="A0A813YD64"/>
<dbReference type="PANTHER" id="PTHR47822:SF2">
    <property type="entry name" value="F-BOX AND WD-40 DOMAIN PROTEIN 7"/>
    <property type="match status" value="1"/>
</dbReference>
<dbReference type="OrthoDB" id="10251741at2759"/>
<evidence type="ECO:0000313" key="2">
    <source>
        <dbReference type="EMBL" id="CAF0882476.1"/>
    </source>
</evidence>
<dbReference type="SUPFAM" id="SSF50978">
    <property type="entry name" value="WD40 repeat-like"/>
    <property type="match status" value="1"/>
</dbReference>
<dbReference type="Pfam" id="PF00400">
    <property type="entry name" value="WD40"/>
    <property type="match status" value="2"/>
</dbReference>
<organism evidence="2 3">
    <name type="scientific">Brachionus calyciflorus</name>
    <dbReference type="NCBI Taxonomy" id="104777"/>
    <lineage>
        <taxon>Eukaryota</taxon>
        <taxon>Metazoa</taxon>
        <taxon>Spiralia</taxon>
        <taxon>Gnathifera</taxon>
        <taxon>Rotifera</taxon>
        <taxon>Eurotatoria</taxon>
        <taxon>Monogononta</taxon>
        <taxon>Pseudotrocha</taxon>
        <taxon>Ploima</taxon>
        <taxon>Brachionidae</taxon>
        <taxon>Brachionus</taxon>
    </lineage>
</organism>
<evidence type="ECO:0000313" key="3">
    <source>
        <dbReference type="Proteomes" id="UP000663879"/>
    </source>
</evidence>
<feature type="repeat" description="WD" evidence="1">
    <location>
        <begin position="182"/>
        <end position="215"/>
    </location>
</feature>
<evidence type="ECO:0000256" key="1">
    <source>
        <dbReference type="PROSITE-ProRule" id="PRU00221"/>
    </source>
</evidence>
<dbReference type="PROSITE" id="PS50294">
    <property type="entry name" value="WD_REPEATS_REGION"/>
    <property type="match status" value="1"/>
</dbReference>
<dbReference type="InterPro" id="IPR001680">
    <property type="entry name" value="WD40_rpt"/>
</dbReference>
<dbReference type="Proteomes" id="UP000663879">
    <property type="component" value="Unassembled WGS sequence"/>
</dbReference>
<sequence>MKFKDQDDTILSFVEDQHTEDHYFLQGDLEIGGIIDCNNPVHCCRFHPTGDIFAVGLSDGSIKIFKKQTTQLLYTLIDDDIKRTRLPVTSIRFFNRPNDLNQDHFKILVATYVSGYIKYWYYPTKMCIFTITDKELSPLTIDFNNTFTRLAIGGYDSKVKVYDVDTKKLVNVLESGDYGSSTSGHSSRVYCAKYSPLESNQLFTGGWDDTIQIWDDRISNSQNFIYGPHICGDTIDIDSNHNHLLTGSWRKTSTLQIWDMRNYSLIRDVFKDKSSMMIYGCHWLASSYIFVCGTEKNSALIYDRGTLKSIGGLSELKNAITCIDNDRIGDLPTLIACSQNLVYVIKKKVNTKNYSRN</sequence>
<dbReference type="InterPro" id="IPR036322">
    <property type="entry name" value="WD40_repeat_dom_sf"/>
</dbReference>
<proteinExistence type="predicted"/>
<name>A0A813YD64_9BILA</name>
<dbReference type="Gene3D" id="2.130.10.10">
    <property type="entry name" value="YVTN repeat-like/Quinoprotein amine dehydrogenase"/>
    <property type="match status" value="2"/>
</dbReference>
<gene>
    <name evidence="2" type="ORF">OXX778_LOCUS10485</name>
</gene>
<dbReference type="PANTHER" id="PTHR47822">
    <property type="entry name" value="CARBOHYDRATE BINDING DOMAIN CONTAINING PROTEIN"/>
    <property type="match status" value="1"/>
</dbReference>